<gene>
    <name evidence="2" type="ORF">SEMRO_786_G202280.1</name>
</gene>
<reference evidence="2" key="1">
    <citation type="submission" date="2020-06" db="EMBL/GenBank/DDBJ databases">
        <authorList>
            <consortium name="Plant Systems Biology data submission"/>
        </authorList>
    </citation>
    <scope>NUCLEOTIDE SEQUENCE</scope>
    <source>
        <strain evidence="2">D6</strain>
    </source>
</reference>
<keyword evidence="3" id="KW-1185">Reference proteome</keyword>
<proteinExistence type="predicted"/>
<evidence type="ECO:0000313" key="2">
    <source>
        <dbReference type="EMBL" id="CAB9516485.1"/>
    </source>
</evidence>
<feature type="region of interest" description="Disordered" evidence="1">
    <location>
        <begin position="1"/>
        <end position="117"/>
    </location>
</feature>
<dbReference type="EMBL" id="CAICTM010000785">
    <property type="protein sequence ID" value="CAB9516485.1"/>
    <property type="molecule type" value="Genomic_DNA"/>
</dbReference>
<sequence>MGFFKLSDPATAGFDASSAFGGLSMDDKVPPPPAFEEEESGNGNMKRKTSSAKSSPVITSRSSSTKKNALRKSKSMEAESPSTPKSGSGKRVPRKSRSKGADAAKAPLDLDEGKAYGGGSCEMTEHLQDIEAFCRVVKAAGSQQRERLVRHSMMVASTGTTSNQGSKKSSKAAAFKRSMTTAN</sequence>
<organism evidence="2 3">
    <name type="scientific">Seminavis robusta</name>
    <dbReference type="NCBI Taxonomy" id="568900"/>
    <lineage>
        <taxon>Eukaryota</taxon>
        <taxon>Sar</taxon>
        <taxon>Stramenopiles</taxon>
        <taxon>Ochrophyta</taxon>
        <taxon>Bacillariophyta</taxon>
        <taxon>Bacillariophyceae</taxon>
        <taxon>Bacillariophycidae</taxon>
        <taxon>Naviculales</taxon>
        <taxon>Naviculaceae</taxon>
        <taxon>Seminavis</taxon>
    </lineage>
</organism>
<accession>A0A9N8EDF6</accession>
<comment type="caution">
    <text evidence="2">The sequence shown here is derived from an EMBL/GenBank/DDBJ whole genome shotgun (WGS) entry which is preliminary data.</text>
</comment>
<evidence type="ECO:0000256" key="1">
    <source>
        <dbReference type="SAM" id="MobiDB-lite"/>
    </source>
</evidence>
<protein>
    <submittedName>
        <fullName evidence="2">Uncharacterized protein</fullName>
    </submittedName>
</protein>
<evidence type="ECO:0000313" key="3">
    <source>
        <dbReference type="Proteomes" id="UP001153069"/>
    </source>
</evidence>
<feature type="compositionally biased region" description="Polar residues" evidence="1">
    <location>
        <begin position="155"/>
        <end position="165"/>
    </location>
</feature>
<feature type="region of interest" description="Disordered" evidence="1">
    <location>
        <begin position="155"/>
        <end position="183"/>
    </location>
</feature>
<dbReference type="Proteomes" id="UP001153069">
    <property type="component" value="Unassembled WGS sequence"/>
</dbReference>
<name>A0A9N8EDF6_9STRA</name>
<dbReference type="AlphaFoldDB" id="A0A9N8EDF6"/>
<feature type="compositionally biased region" description="Low complexity" evidence="1">
    <location>
        <begin position="54"/>
        <end position="63"/>
    </location>
</feature>